<sequence>TKDKLDQAIANAIETVSPQNAANYFAACGYQTDTV</sequence>
<dbReference type="EMBL" id="UOEM01000001">
    <property type="protein sequence ID" value="VAW09984.1"/>
    <property type="molecule type" value="Genomic_DNA"/>
</dbReference>
<accession>A0A3B0TMX1</accession>
<protein>
    <submittedName>
        <fullName evidence="1">Uncharacterized protein</fullName>
    </submittedName>
</protein>
<reference evidence="1" key="1">
    <citation type="submission" date="2018-06" db="EMBL/GenBank/DDBJ databases">
        <authorList>
            <person name="Zhirakovskaya E."/>
        </authorList>
    </citation>
    <scope>NUCLEOTIDE SEQUENCE</scope>
</reference>
<proteinExistence type="predicted"/>
<gene>
    <name evidence="1" type="ORF">MNBD_ALPHA09-2219</name>
</gene>
<feature type="non-terminal residue" evidence="1">
    <location>
        <position position="1"/>
    </location>
</feature>
<dbReference type="AlphaFoldDB" id="A0A3B0TMX1"/>
<organism evidence="1">
    <name type="scientific">hydrothermal vent metagenome</name>
    <dbReference type="NCBI Taxonomy" id="652676"/>
    <lineage>
        <taxon>unclassified sequences</taxon>
        <taxon>metagenomes</taxon>
        <taxon>ecological metagenomes</taxon>
    </lineage>
</organism>
<name>A0A3B0TMX1_9ZZZZ</name>
<evidence type="ECO:0000313" key="1">
    <source>
        <dbReference type="EMBL" id="VAW09984.1"/>
    </source>
</evidence>